<name>A0ABT8TZF3_9FLAO</name>
<reference evidence="2" key="1">
    <citation type="submission" date="2023-07" db="EMBL/GenBank/DDBJ databases">
        <title>AMR profile of multidrug- resistance Chryseobacterium gambrini related strain.</title>
        <authorList>
            <person name="Kirdat K."/>
            <person name="Bhatt A."/>
            <person name="Kuyare S."/>
            <person name="Yadav A."/>
        </authorList>
    </citation>
    <scope>NUCLEOTIDE SEQUENCE</scope>
    <source>
        <strain evidence="2">APV-1</strain>
    </source>
</reference>
<evidence type="ECO:0000256" key="1">
    <source>
        <dbReference type="SAM" id="Phobius"/>
    </source>
</evidence>
<proteinExistence type="predicted"/>
<keyword evidence="3" id="KW-1185">Reference proteome</keyword>
<evidence type="ECO:0000313" key="2">
    <source>
        <dbReference type="EMBL" id="MDO3424185.1"/>
    </source>
</evidence>
<organism evidence="2 3">
    <name type="scientific">Chryseobacterium urinae</name>
    <dbReference type="NCBI Taxonomy" id="3058400"/>
    <lineage>
        <taxon>Bacteria</taxon>
        <taxon>Pseudomonadati</taxon>
        <taxon>Bacteroidota</taxon>
        <taxon>Flavobacteriia</taxon>
        <taxon>Flavobacteriales</taxon>
        <taxon>Weeksellaceae</taxon>
        <taxon>Chryseobacterium group</taxon>
        <taxon>Chryseobacterium</taxon>
    </lineage>
</organism>
<protein>
    <submittedName>
        <fullName evidence="2">Uncharacterized protein</fullName>
    </submittedName>
</protein>
<gene>
    <name evidence="2" type="ORF">QWT87_04720</name>
</gene>
<feature type="transmembrane region" description="Helical" evidence="1">
    <location>
        <begin position="23"/>
        <end position="45"/>
    </location>
</feature>
<keyword evidence="1" id="KW-1133">Transmembrane helix</keyword>
<keyword evidence="1" id="KW-0812">Transmembrane</keyword>
<sequence>MNTSFKQVGQKCLQWIVHHPKKFFAYSMIFLSVSFIGSLIQGIFFPSETVFTIKPPVLYSKSQKEQTPTVNNEKEMKKIVEELKILKVKRDRKQLQKGDSLRIEYLFNQFQKLKTQ</sequence>
<dbReference type="Proteomes" id="UP001168128">
    <property type="component" value="Unassembled WGS sequence"/>
</dbReference>
<keyword evidence="1" id="KW-0472">Membrane</keyword>
<accession>A0ABT8TZF3</accession>
<comment type="caution">
    <text evidence="2">The sequence shown here is derived from an EMBL/GenBank/DDBJ whole genome shotgun (WGS) entry which is preliminary data.</text>
</comment>
<dbReference type="RefSeq" id="WP_098972148.1">
    <property type="nucleotide sequence ID" value="NZ_JAULSJ010000005.1"/>
</dbReference>
<dbReference type="EMBL" id="JAULSJ010000005">
    <property type="protein sequence ID" value="MDO3424185.1"/>
    <property type="molecule type" value="Genomic_DNA"/>
</dbReference>
<evidence type="ECO:0000313" key="3">
    <source>
        <dbReference type="Proteomes" id="UP001168128"/>
    </source>
</evidence>